<dbReference type="AlphaFoldDB" id="A0A0F9JR01"/>
<organism evidence="1">
    <name type="scientific">marine sediment metagenome</name>
    <dbReference type="NCBI Taxonomy" id="412755"/>
    <lineage>
        <taxon>unclassified sequences</taxon>
        <taxon>metagenomes</taxon>
        <taxon>ecological metagenomes</taxon>
    </lineage>
</organism>
<reference evidence="1" key="1">
    <citation type="journal article" date="2015" name="Nature">
        <title>Complex archaea that bridge the gap between prokaryotes and eukaryotes.</title>
        <authorList>
            <person name="Spang A."/>
            <person name="Saw J.H."/>
            <person name="Jorgensen S.L."/>
            <person name="Zaremba-Niedzwiedzka K."/>
            <person name="Martijn J."/>
            <person name="Lind A.E."/>
            <person name="van Eijk R."/>
            <person name="Schleper C."/>
            <person name="Guy L."/>
            <person name="Ettema T.J."/>
        </authorList>
    </citation>
    <scope>NUCLEOTIDE SEQUENCE</scope>
</reference>
<accession>A0A0F9JR01</accession>
<proteinExistence type="predicted"/>
<dbReference type="EMBL" id="LAZR01010827">
    <property type="protein sequence ID" value="KKM64831.1"/>
    <property type="molecule type" value="Genomic_DNA"/>
</dbReference>
<evidence type="ECO:0000313" key="1">
    <source>
        <dbReference type="EMBL" id="KKM64831.1"/>
    </source>
</evidence>
<gene>
    <name evidence="1" type="ORF">LCGC14_1497400</name>
</gene>
<name>A0A0F9JR01_9ZZZZ</name>
<protein>
    <submittedName>
        <fullName evidence="1">Uncharacterized protein</fullName>
    </submittedName>
</protein>
<sequence>MKQFEKWWKKHNPQRGILCDDFRRDKEIWRAALKWTLSRETIKPLLGYSEHRYVDSIAIRGELKDETEKT</sequence>
<comment type="caution">
    <text evidence="1">The sequence shown here is derived from an EMBL/GenBank/DDBJ whole genome shotgun (WGS) entry which is preliminary data.</text>
</comment>